<keyword evidence="1" id="KW-1133">Transmembrane helix</keyword>
<dbReference type="PROSITE" id="PS51459">
    <property type="entry name" value="FIDO"/>
    <property type="match status" value="1"/>
</dbReference>
<dbReference type="InterPro" id="IPR036597">
    <property type="entry name" value="Fido-like_dom_sf"/>
</dbReference>
<dbReference type="AlphaFoldDB" id="A0AAX0QDF1"/>
<dbReference type="PANTHER" id="PTHR39426:SF1">
    <property type="entry name" value="HOMOLOGY TO DEATH-ON-CURING PROTEIN OF PHAGE P1"/>
    <property type="match status" value="1"/>
</dbReference>
<dbReference type="InterPro" id="IPR006440">
    <property type="entry name" value="Doc"/>
</dbReference>
<dbReference type="Proteomes" id="UP000243820">
    <property type="component" value="Unassembled WGS sequence"/>
</dbReference>
<gene>
    <name evidence="3" type="ORF">ASJ83_07805</name>
</gene>
<evidence type="ECO:0000256" key="1">
    <source>
        <dbReference type="SAM" id="Phobius"/>
    </source>
</evidence>
<feature type="transmembrane region" description="Helical" evidence="1">
    <location>
        <begin position="60"/>
        <end position="78"/>
    </location>
</feature>
<dbReference type="EMBL" id="LMVO01000001">
    <property type="protein sequence ID" value="PAV10343.1"/>
    <property type="molecule type" value="Genomic_DNA"/>
</dbReference>
<keyword evidence="1" id="KW-0472">Membrane</keyword>
<proteinExistence type="predicted"/>
<evidence type="ECO:0000313" key="3">
    <source>
        <dbReference type="EMBL" id="PAV10343.1"/>
    </source>
</evidence>
<reference evidence="3 4" key="1">
    <citation type="journal article" date="2017" name="BMC Genomics">
        <title>Genomic analysis of methanogenic archaea reveals a shift towards energy conservation.</title>
        <authorList>
            <person name="Gilmore S.P."/>
            <person name="Henske J.K."/>
            <person name="Sexton J.A."/>
            <person name="Solomon K.V."/>
            <person name="Seppala S."/>
            <person name="Yoo J.I."/>
            <person name="Huyett L.M."/>
            <person name="Pressman A."/>
            <person name="Cogan J.Z."/>
            <person name="Kivenson V."/>
            <person name="Peng X."/>
            <person name="Tan Y."/>
            <person name="Valentine D.L."/>
            <person name="O'Malley M.A."/>
        </authorList>
    </citation>
    <scope>NUCLEOTIDE SEQUENCE [LARGE SCALE GENOMIC DNA]</scope>
    <source>
        <strain evidence="3 4">XII</strain>
    </source>
</reference>
<dbReference type="SUPFAM" id="SSF140931">
    <property type="entry name" value="Fic-like"/>
    <property type="match status" value="1"/>
</dbReference>
<dbReference type="InterPro" id="IPR003812">
    <property type="entry name" value="Fido"/>
</dbReference>
<organism evidence="3 4">
    <name type="scientific">Methanocorpusculum parvum</name>
    <dbReference type="NCBI Taxonomy" id="2193"/>
    <lineage>
        <taxon>Archaea</taxon>
        <taxon>Methanobacteriati</taxon>
        <taxon>Methanobacteriota</taxon>
        <taxon>Stenosarchaea group</taxon>
        <taxon>Methanomicrobia</taxon>
        <taxon>Methanomicrobiales</taxon>
        <taxon>Methanocorpusculaceae</taxon>
        <taxon>Methanocorpusculum</taxon>
    </lineage>
</organism>
<feature type="domain" description="Fido" evidence="2">
    <location>
        <begin position="1"/>
        <end position="106"/>
    </location>
</feature>
<dbReference type="Pfam" id="PF02661">
    <property type="entry name" value="Fic"/>
    <property type="match status" value="1"/>
</dbReference>
<dbReference type="InterPro" id="IPR053737">
    <property type="entry name" value="Type_II_TA_Toxin"/>
</dbReference>
<protein>
    <recommendedName>
        <fullName evidence="2">Fido domain-containing protein</fullName>
    </recommendedName>
</protein>
<evidence type="ECO:0000259" key="2">
    <source>
        <dbReference type="PROSITE" id="PS51459"/>
    </source>
</evidence>
<name>A0AAX0QDF1_9EURY</name>
<dbReference type="PANTHER" id="PTHR39426">
    <property type="entry name" value="HOMOLOGY TO DEATH-ON-CURING PROTEIN OF PHAGE P1"/>
    <property type="match status" value="1"/>
</dbReference>
<dbReference type="GO" id="GO:0016301">
    <property type="term" value="F:kinase activity"/>
    <property type="evidence" value="ECO:0007669"/>
    <property type="project" value="InterPro"/>
</dbReference>
<dbReference type="Gene3D" id="1.20.120.1870">
    <property type="entry name" value="Fic/DOC protein, Fido domain"/>
    <property type="match status" value="1"/>
</dbReference>
<accession>A0AAX0QDF1</accession>
<comment type="caution">
    <text evidence="3">The sequence shown here is derived from an EMBL/GenBank/DDBJ whole genome shotgun (WGS) entry which is preliminary data.</text>
</comment>
<dbReference type="NCBIfam" id="TIGR01550">
    <property type="entry name" value="DOC_P1"/>
    <property type="match status" value="1"/>
</dbReference>
<sequence length="116" mass="13216">MIEETSYDTEGSLAGCLRDEATLQFIINEVNEMQDPFEKAACFMYKTATRHPFVQGNKRIAFAIAHSLLMIAGWVVIVDGDTLYNFGLAVARDEMTQGEIKAWFLNNVKKREGYYH</sequence>
<keyword evidence="1" id="KW-0812">Transmembrane</keyword>
<evidence type="ECO:0000313" key="4">
    <source>
        <dbReference type="Proteomes" id="UP000243820"/>
    </source>
</evidence>
<keyword evidence="4" id="KW-1185">Reference proteome</keyword>